<proteinExistence type="predicted"/>
<reference evidence="1 2" key="1">
    <citation type="journal article" date="2022" name="New Phytol.">
        <title>Ecological generalism drives hyperdiversity of secondary metabolite gene clusters in xylarialean endophytes.</title>
        <authorList>
            <person name="Franco M.E.E."/>
            <person name="Wisecaver J.H."/>
            <person name="Arnold A.E."/>
            <person name="Ju Y.M."/>
            <person name="Slot J.C."/>
            <person name="Ahrendt S."/>
            <person name="Moore L.P."/>
            <person name="Eastman K.E."/>
            <person name="Scott K."/>
            <person name="Konkel Z."/>
            <person name="Mondo S.J."/>
            <person name="Kuo A."/>
            <person name="Hayes R.D."/>
            <person name="Haridas S."/>
            <person name="Andreopoulos B."/>
            <person name="Riley R."/>
            <person name="LaButti K."/>
            <person name="Pangilinan J."/>
            <person name="Lipzen A."/>
            <person name="Amirebrahimi M."/>
            <person name="Yan J."/>
            <person name="Adam C."/>
            <person name="Keymanesh K."/>
            <person name="Ng V."/>
            <person name="Louie K."/>
            <person name="Northen T."/>
            <person name="Drula E."/>
            <person name="Henrissat B."/>
            <person name="Hsieh H.M."/>
            <person name="Youens-Clark K."/>
            <person name="Lutzoni F."/>
            <person name="Miadlikowska J."/>
            <person name="Eastwood D.C."/>
            <person name="Hamelin R.C."/>
            <person name="Grigoriev I.V."/>
            <person name="U'Ren J.M."/>
        </authorList>
    </citation>
    <scope>NUCLEOTIDE SEQUENCE [LARGE SCALE GENOMIC DNA]</scope>
    <source>
        <strain evidence="1 2">ER1909</strain>
    </source>
</reference>
<organism evidence="1 2">
    <name type="scientific">Hypoxylon rubiginosum</name>
    <dbReference type="NCBI Taxonomy" id="110542"/>
    <lineage>
        <taxon>Eukaryota</taxon>
        <taxon>Fungi</taxon>
        <taxon>Dikarya</taxon>
        <taxon>Ascomycota</taxon>
        <taxon>Pezizomycotina</taxon>
        <taxon>Sordariomycetes</taxon>
        <taxon>Xylariomycetidae</taxon>
        <taxon>Xylariales</taxon>
        <taxon>Hypoxylaceae</taxon>
        <taxon>Hypoxylon</taxon>
    </lineage>
</organism>
<dbReference type="EMBL" id="MU394352">
    <property type="protein sequence ID" value="KAI6083444.1"/>
    <property type="molecule type" value="Genomic_DNA"/>
</dbReference>
<sequence length="504" mass="55378">MVFSLAAILGVALSLAVEASAKTIRRETYPQGLQWGPCKLNTTLPVQCAKLTVPLDYTNNSDNRTLTLNVIKYPAQKEPKRGSILLNFGGPGQDGLNSMLAYAPLQAPVTGGYHDLISWDPRGTGNTLFNCWPQDPTGYFAGLGSTQASSADTATGKLWAEGEIIAETCYNQLKDIGDYVGMAFTARDMIAIVDALGEDGMLRYWGISGGTTLGSTVAAMFPDRVDKVVLDGVMNAHQYYNMFGEPEMVAATDATWEQFMRGCIAAPQNCALARNHHTFQDLESAMRRLFDTFRNNPPVYNGSLVFELSFLESHVYNALYSPSKWPQLATSLDGLLRGDLEPIVASISEGGAIPSQAQAILGIRCGDKKLRTDKLADLGADLNQYRRTSRWFWDWGWGYYVMPCAQWKFHAKERYNGDFRVKTKNPMLIVGNTYDPVTPLVSARNMSEGFEGSVLLTHNGHGHLTLSQPSNCTNTAIQRYFLEGTLPDPGTVCEPNFPLFDPAA</sequence>
<comment type="caution">
    <text evidence="1">The sequence shown here is derived from an EMBL/GenBank/DDBJ whole genome shotgun (WGS) entry which is preliminary data.</text>
</comment>
<keyword evidence="2" id="KW-1185">Reference proteome</keyword>
<gene>
    <name evidence="1" type="ORF">F4821DRAFT_244897</name>
</gene>
<evidence type="ECO:0000313" key="1">
    <source>
        <dbReference type="EMBL" id="KAI6083444.1"/>
    </source>
</evidence>
<dbReference type="Proteomes" id="UP001497680">
    <property type="component" value="Unassembled WGS sequence"/>
</dbReference>
<name>A0ACC0CSS8_9PEZI</name>
<protein>
    <submittedName>
        <fullName evidence="1">TAP-like protein-domain-containing protein</fullName>
    </submittedName>
</protein>
<evidence type="ECO:0000313" key="2">
    <source>
        <dbReference type="Proteomes" id="UP001497680"/>
    </source>
</evidence>
<accession>A0ACC0CSS8</accession>